<evidence type="ECO:0000313" key="1">
    <source>
        <dbReference type="EMBL" id="KAK5633385.1"/>
    </source>
</evidence>
<reference evidence="1 2" key="1">
    <citation type="submission" date="2023-10" db="EMBL/GenBank/DDBJ databases">
        <title>Draft genome sequence of Xylaria bambusicola isolate GMP-LS, the root and basal stem rot pathogen of sugarcane in Indonesia.</title>
        <authorList>
            <person name="Selvaraj P."/>
            <person name="Muralishankar V."/>
            <person name="Muruganantham S."/>
            <person name="Sp S."/>
            <person name="Haryani S."/>
            <person name="Lau K.J.X."/>
            <person name="Naqvi N.I."/>
        </authorList>
    </citation>
    <scope>NUCLEOTIDE SEQUENCE [LARGE SCALE GENOMIC DNA]</scope>
    <source>
        <strain evidence="1">GMP-LS</strain>
    </source>
</reference>
<name>A0AAN7UJ03_9PEZI</name>
<evidence type="ECO:0000313" key="2">
    <source>
        <dbReference type="Proteomes" id="UP001305414"/>
    </source>
</evidence>
<organism evidence="1 2">
    <name type="scientific">Xylaria bambusicola</name>
    <dbReference type="NCBI Taxonomy" id="326684"/>
    <lineage>
        <taxon>Eukaryota</taxon>
        <taxon>Fungi</taxon>
        <taxon>Dikarya</taxon>
        <taxon>Ascomycota</taxon>
        <taxon>Pezizomycotina</taxon>
        <taxon>Sordariomycetes</taxon>
        <taxon>Xylariomycetidae</taxon>
        <taxon>Xylariales</taxon>
        <taxon>Xylariaceae</taxon>
        <taxon>Xylaria</taxon>
    </lineage>
</organism>
<keyword evidence="2" id="KW-1185">Reference proteome</keyword>
<proteinExistence type="predicted"/>
<dbReference type="InterPro" id="IPR027417">
    <property type="entry name" value="P-loop_NTPase"/>
</dbReference>
<dbReference type="EMBL" id="JAWHQM010000032">
    <property type="protein sequence ID" value="KAK5633385.1"/>
    <property type="molecule type" value="Genomic_DNA"/>
</dbReference>
<dbReference type="SUPFAM" id="SSF52540">
    <property type="entry name" value="P-loop containing nucleoside triphosphate hydrolases"/>
    <property type="match status" value="1"/>
</dbReference>
<dbReference type="AlphaFoldDB" id="A0AAN7UJ03"/>
<comment type="caution">
    <text evidence="1">The sequence shown here is derived from an EMBL/GenBank/DDBJ whole genome shotgun (WGS) entry which is preliminary data.</text>
</comment>
<sequence length="308" mass="35014">MADSEPPIGTMPGSSECIHLSQKTTLLGTEKVIPIVGIYGIPGCGKTYLLNQLKQNLGETHFAFFEGSEVISSLVPGGLEEFRKSTEQEKMLWRQRAISYIRKTCTTAKKLGVVTGHFMFWPEQESAGQTVYTCQDLHVYTHILYLNVPLELIGQRCQDDVTRNRPYTSIDHLRKWQDAEQTQLRLLCRDHSILFCLLSAKPTLVDKVMAFIRDFRCHSKGYNLACAETKLDEVINAEKKLQTMLAFDADKTLISARRYGRAVLGNCLGAWTQFRSVEKAVRRSPCLLLHIFSPSHANVRRSRRREGF</sequence>
<dbReference type="Proteomes" id="UP001305414">
    <property type="component" value="Unassembled WGS sequence"/>
</dbReference>
<dbReference type="Pfam" id="PF13207">
    <property type="entry name" value="AAA_17"/>
    <property type="match status" value="1"/>
</dbReference>
<protein>
    <submittedName>
        <fullName evidence="1">Uncharacterized protein</fullName>
    </submittedName>
</protein>
<accession>A0AAN7UJ03</accession>
<gene>
    <name evidence="1" type="ORF">RRF57_009099</name>
</gene>
<dbReference type="Gene3D" id="3.40.50.300">
    <property type="entry name" value="P-loop containing nucleotide triphosphate hydrolases"/>
    <property type="match status" value="1"/>
</dbReference>